<dbReference type="GO" id="GO:0008017">
    <property type="term" value="F:microtubule binding"/>
    <property type="evidence" value="ECO:0007669"/>
    <property type="project" value="TreeGrafter"/>
</dbReference>
<dbReference type="Proteomes" id="UP000242188">
    <property type="component" value="Unassembled WGS sequence"/>
</dbReference>
<dbReference type="Pfam" id="PF21125">
    <property type="entry name" value="MPN_2A_DUB_like"/>
    <property type="match status" value="1"/>
</dbReference>
<dbReference type="InterPro" id="IPR023238">
    <property type="entry name" value="FAM175"/>
</dbReference>
<feature type="compositionally biased region" description="Polar residues" evidence="2">
    <location>
        <begin position="575"/>
        <end position="592"/>
    </location>
</feature>
<dbReference type="GO" id="GO:0031593">
    <property type="term" value="F:polyubiquitin modification-dependent protein binding"/>
    <property type="evidence" value="ECO:0007669"/>
    <property type="project" value="TreeGrafter"/>
</dbReference>
<reference evidence="3 4" key="1">
    <citation type="journal article" date="2017" name="Nat. Ecol. Evol.">
        <title>Scallop genome provides insights into evolution of bilaterian karyotype and development.</title>
        <authorList>
            <person name="Wang S."/>
            <person name="Zhang J."/>
            <person name="Jiao W."/>
            <person name="Li J."/>
            <person name="Xun X."/>
            <person name="Sun Y."/>
            <person name="Guo X."/>
            <person name="Huan P."/>
            <person name="Dong B."/>
            <person name="Zhang L."/>
            <person name="Hu X."/>
            <person name="Sun X."/>
            <person name="Wang J."/>
            <person name="Zhao C."/>
            <person name="Wang Y."/>
            <person name="Wang D."/>
            <person name="Huang X."/>
            <person name="Wang R."/>
            <person name="Lv J."/>
            <person name="Li Y."/>
            <person name="Zhang Z."/>
            <person name="Liu B."/>
            <person name="Lu W."/>
            <person name="Hui Y."/>
            <person name="Liang J."/>
            <person name="Zhou Z."/>
            <person name="Hou R."/>
            <person name="Li X."/>
            <person name="Liu Y."/>
            <person name="Li H."/>
            <person name="Ning X."/>
            <person name="Lin Y."/>
            <person name="Zhao L."/>
            <person name="Xing Q."/>
            <person name="Dou J."/>
            <person name="Li Y."/>
            <person name="Mao J."/>
            <person name="Guo H."/>
            <person name="Dou H."/>
            <person name="Li T."/>
            <person name="Mu C."/>
            <person name="Jiang W."/>
            <person name="Fu Q."/>
            <person name="Fu X."/>
            <person name="Miao Y."/>
            <person name="Liu J."/>
            <person name="Yu Q."/>
            <person name="Li R."/>
            <person name="Liao H."/>
            <person name="Li X."/>
            <person name="Kong Y."/>
            <person name="Jiang Z."/>
            <person name="Chourrout D."/>
            <person name="Li R."/>
            <person name="Bao Z."/>
        </authorList>
    </citation>
    <scope>NUCLEOTIDE SEQUENCE [LARGE SCALE GENOMIC DNA]</scope>
    <source>
        <strain evidence="3 4">PY_sf001</strain>
    </source>
</reference>
<dbReference type="AlphaFoldDB" id="A0A210PI93"/>
<organism evidence="3 4">
    <name type="scientific">Mizuhopecten yessoensis</name>
    <name type="common">Japanese scallop</name>
    <name type="synonym">Patinopecten yessoensis</name>
    <dbReference type="NCBI Taxonomy" id="6573"/>
    <lineage>
        <taxon>Eukaryota</taxon>
        <taxon>Metazoa</taxon>
        <taxon>Spiralia</taxon>
        <taxon>Lophotrochozoa</taxon>
        <taxon>Mollusca</taxon>
        <taxon>Bivalvia</taxon>
        <taxon>Autobranchia</taxon>
        <taxon>Pteriomorphia</taxon>
        <taxon>Pectinida</taxon>
        <taxon>Pectinoidea</taxon>
        <taxon>Pectinidae</taxon>
        <taxon>Mizuhopecten</taxon>
    </lineage>
</organism>
<evidence type="ECO:0000313" key="3">
    <source>
        <dbReference type="EMBL" id="OWF36214.1"/>
    </source>
</evidence>
<dbReference type="GO" id="GO:0070536">
    <property type="term" value="P:protein K63-linked deubiquitination"/>
    <property type="evidence" value="ECO:0007669"/>
    <property type="project" value="TreeGrafter"/>
</dbReference>
<name>A0A210PI93_MIZYE</name>
<sequence length="635" mass="71256">MAAIISGPVLASLFYDQSRCSGDQEGLLIGKVSHSVKDTISDSQINNYKVETKLYIYSCHELQRSTALSRKDQLQKCITEQIKKHGEKCIVGWYHSRRNTAARLSMRERSLHHTMLKSLPSQGREDFYFLLCTSSNTPNRSTHNFDFGFYKLNKDDADFVKVPITVVNLEDTTNNQYKHDSSCTASASSGIYASVISQFQSEVLDKSGQVQEVKKISSLGSALQDKLRDLTRSVDQSERQLHVLEQEVKQQRQLMEVRLQKEKDTKAHSQTTPPPAYDHISSHKVNSKVTPEEAVSIAKQKREQRRRDTNKSAHPNASSGRPSSAKLKADQLHPLTRRLSSELDEPTPTHSRHLSDEIAFIDADVPEVTEQEEMDTKSDDELKQRENMQDQKITREHFKETEVVLLPHQGQTVRLTLPDMNVPSVTLNHDTKSDSSNRDHFSFVSGLLAEEKTKPIKSKGLDNSYNHTNSMSVPIGGQMTAPQKSTSQAAAVSAATVVSASISNKDEESTRQSSRLQKHQLTTTSAVLNINNKGQRSRTRQGQEQPTRSRSKEGTKRKESSAISVSHPSSKDTKTVTNSVNNHDQDSQNSSPAVCRFEANIEQTQNFEENETEDIHKINDHGQLDSFKISSSPVF</sequence>
<protein>
    <submittedName>
        <fullName evidence="3">BRISC complex subunit Abro1</fullName>
    </submittedName>
</protein>
<feature type="compositionally biased region" description="Basic and acidic residues" evidence="2">
    <location>
        <begin position="613"/>
        <end position="623"/>
    </location>
</feature>
<feature type="compositionally biased region" description="Polar residues" evidence="2">
    <location>
        <begin position="511"/>
        <end position="548"/>
    </location>
</feature>
<feature type="compositionally biased region" description="Polar residues" evidence="2">
    <location>
        <begin position="312"/>
        <end position="322"/>
    </location>
</feature>
<gene>
    <name evidence="3" type="ORF">KP79_PYT16920</name>
</gene>
<dbReference type="GO" id="GO:0090307">
    <property type="term" value="P:mitotic spindle assembly"/>
    <property type="evidence" value="ECO:0007669"/>
    <property type="project" value="TreeGrafter"/>
</dbReference>
<dbReference type="PRINTS" id="PR02051">
    <property type="entry name" value="PROTEINF175"/>
</dbReference>
<evidence type="ECO:0000313" key="4">
    <source>
        <dbReference type="Proteomes" id="UP000242188"/>
    </source>
</evidence>
<dbReference type="GO" id="GO:0005634">
    <property type="term" value="C:nucleus"/>
    <property type="evidence" value="ECO:0007669"/>
    <property type="project" value="TreeGrafter"/>
</dbReference>
<feature type="region of interest" description="Disordered" evidence="2">
    <location>
        <begin position="260"/>
        <end position="357"/>
    </location>
</feature>
<feature type="region of interest" description="Disordered" evidence="2">
    <location>
        <begin position="458"/>
        <end position="487"/>
    </location>
</feature>
<proteinExistence type="predicted"/>
<comment type="caution">
    <text evidence="3">The sequence shown here is derived from an EMBL/GenBank/DDBJ whole genome shotgun (WGS) entry which is preliminary data.</text>
</comment>
<dbReference type="PANTHER" id="PTHR31728">
    <property type="entry name" value="ABRAXAS FAMILY MEMBER"/>
    <property type="match status" value="1"/>
</dbReference>
<dbReference type="GO" id="GO:0008608">
    <property type="term" value="P:attachment of spindle microtubules to kinetochore"/>
    <property type="evidence" value="ECO:0007669"/>
    <property type="project" value="TreeGrafter"/>
</dbReference>
<evidence type="ECO:0000256" key="1">
    <source>
        <dbReference type="SAM" id="Coils"/>
    </source>
</evidence>
<dbReference type="EMBL" id="NEDP02076661">
    <property type="protein sequence ID" value="OWF36214.1"/>
    <property type="molecule type" value="Genomic_DNA"/>
</dbReference>
<dbReference type="OrthoDB" id="6358435at2759"/>
<evidence type="ECO:0000256" key="2">
    <source>
        <dbReference type="SAM" id="MobiDB-lite"/>
    </source>
</evidence>
<accession>A0A210PI93</accession>
<feature type="coiled-coil region" evidence="1">
    <location>
        <begin position="220"/>
        <end position="254"/>
    </location>
</feature>
<dbReference type="STRING" id="6573.A0A210PI93"/>
<keyword evidence="4" id="KW-1185">Reference proteome</keyword>
<feature type="compositionally biased region" description="Basic and acidic residues" evidence="2">
    <location>
        <begin position="550"/>
        <end position="560"/>
    </location>
</feature>
<dbReference type="CDD" id="cd23519">
    <property type="entry name" value="Abraxas-like_domain"/>
    <property type="match status" value="1"/>
</dbReference>
<feature type="region of interest" description="Disordered" evidence="2">
    <location>
        <begin position="502"/>
        <end position="635"/>
    </location>
</feature>
<feature type="compositionally biased region" description="Polar residues" evidence="2">
    <location>
        <begin position="461"/>
        <end position="472"/>
    </location>
</feature>
<keyword evidence="1" id="KW-0175">Coiled coil</keyword>
<dbReference type="PANTHER" id="PTHR31728:SF5">
    <property type="entry name" value="OS07G0540200 PROTEIN"/>
    <property type="match status" value="1"/>
</dbReference>